<dbReference type="GO" id="GO:0051537">
    <property type="term" value="F:2 iron, 2 sulfur cluster binding"/>
    <property type="evidence" value="ECO:0007669"/>
    <property type="project" value="UniProtKB-KW"/>
</dbReference>
<proteinExistence type="predicted"/>
<feature type="domain" description="Rieske" evidence="6">
    <location>
        <begin position="26"/>
        <end position="94"/>
    </location>
</feature>
<dbReference type="Gene3D" id="3.90.380.10">
    <property type="entry name" value="Naphthalene 1,2-dioxygenase Alpha Subunit, Chain A, domain 1"/>
    <property type="match status" value="1"/>
</dbReference>
<dbReference type="AlphaFoldDB" id="A0A6C0HRX5"/>
<evidence type="ECO:0000256" key="3">
    <source>
        <dbReference type="ARBA" id="ARBA00023002"/>
    </source>
</evidence>
<dbReference type="PANTHER" id="PTHR21266:SF60">
    <property type="entry name" value="3-KETOSTEROID-9-ALPHA-MONOOXYGENASE, OXYGENASE COMPONENT"/>
    <property type="match status" value="1"/>
</dbReference>
<keyword evidence="3" id="KW-0560">Oxidoreductase</keyword>
<dbReference type="EMBL" id="MN740003">
    <property type="protein sequence ID" value="QHT82663.1"/>
    <property type="molecule type" value="Genomic_DNA"/>
</dbReference>
<evidence type="ECO:0000256" key="4">
    <source>
        <dbReference type="ARBA" id="ARBA00023004"/>
    </source>
</evidence>
<dbReference type="Pfam" id="PF00355">
    <property type="entry name" value="Rieske"/>
    <property type="match status" value="1"/>
</dbReference>
<dbReference type="InterPro" id="IPR017941">
    <property type="entry name" value="Rieske_2Fe-2S"/>
</dbReference>
<dbReference type="InterPro" id="IPR036922">
    <property type="entry name" value="Rieske_2Fe-2S_sf"/>
</dbReference>
<evidence type="ECO:0000259" key="6">
    <source>
        <dbReference type="PROSITE" id="PS51296"/>
    </source>
</evidence>
<dbReference type="GO" id="GO:0016491">
    <property type="term" value="F:oxidoreductase activity"/>
    <property type="evidence" value="ECO:0007669"/>
    <property type="project" value="UniProtKB-KW"/>
</dbReference>
<reference evidence="7" key="1">
    <citation type="journal article" date="2020" name="Nature">
        <title>Giant virus diversity and host interactions through global metagenomics.</title>
        <authorList>
            <person name="Schulz F."/>
            <person name="Roux S."/>
            <person name="Paez-Espino D."/>
            <person name="Jungbluth S."/>
            <person name="Walsh D.A."/>
            <person name="Denef V.J."/>
            <person name="McMahon K.D."/>
            <person name="Konstantinidis K.T."/>
            <person name="Eloe-Fadrosh E.A."/>
            <person name="Kyrpides N.C."/>
            <person name="Woyke T."/>
        </authorList>
    </citation>
    <scope>NUCLEOTIDE SEQUENCE</scope>
    <source>
        <strain evidence="7">GVMAG-M-3300023184-165</strain>
    </source>
</reference>
<evidence type="ECO:0000256" key="5">
    <source>
        <dbReference type="ARBA" id="ARBA00023014"/>
    </source>
</evidence>
<evidence type="ECO:0000256" key="1">
    <source>
        <dbReference type="ARBA" id="ARBA00022714"/>
    </source>
</evidence>
<evidence type="ECO:0000313" key="7">
    <source>
        <dbReference type="EMBL" id="QHT82663.1"/>
    </source>
</evidence>
<organism evidence="7">
    <name type="scientific">viral metagenome</name>
    <dbReference type="NCBI Taxonomy" id="1070528"/>
    <lineage>
        <taxon>unclassified sequences</taxon>
        <taxon>metagenomes</taxon>
        <taxon>organismal metagenomes</taxon>
    </lineage>
</organism>
<dbReference type="SUPFAM" id="SSF55961">
    <property type="entry name" value="Bet v1-like"/>
    <property type="match status" value="1"/>
</dbReference>
<name>A0A6C0HRX5_9ZZZZ</name>
<dbReference type="PANTHER" id="PTHR21266">
    <property type="entry name" value="IRON-SULFUR DOMAIN CONTAINING PROTEIN"/>
    <property type="match status" value="1"/>
</dbReference>
<dbReference type="GO" id="GO:0046872">
    <property type="term" value="F:metal ion binding"/>
    <property type="evidence" value="ECO:0007669"/>
    <property type="project" value="UniProtKB-KW"/>
</dbReference>
<evidence type="ECO:0000256" key="2">
    <source>
        <dbReference type="ARBA" id="ARBA00022723"/>
    </source>
</evidence>
<keyword evidence="4" id="KW-0408">Iron</keyword>
<keyword evidence="2" id="KW-0479">Metal-binding</keyword>
<dbReference type="Gene3D" id="2.102.10.10">
    <property type="entry name" value="Rieske [2Fe-2S] iron-sulphur domain"/>
    <property type="match status" value="1"/>
</dbReference>
<keyword evidence="5" id="KW-0411">Iron-sulfur</keyword>
<protein>
    <recommendedName>
        <fullName evidence="6">Rieske domain-containing protein</fullName>
    </recommendedName>
</protein>
<accession>A0A6C0HRX5</accession>
<sequence length="337" mass="39720">MLKRALIFACFIQSSFQYMAKFFNHWHCVGIKDAVDLSKPIKFNVGELPLVMWKNKENELITCLNICKHMGSKLDNGIITNEGCLKCRYHGLEFTKEDRFGETMEHEGKIFWSYNPSQPAPYKIPFFNNKHYEKSFLQIDMEASLPDSAFNTMDLRHPEYVHKGGFGSSIPPTNIKQYQFKDRIGLSFDYVSNPIMKSLNENTRTTHNFHMFVYPSFTWSRVSFNDKHLIIAVNLLPLENKKTRWYVTICHNYYKSPMQKNIMKGLATFILSQDYFQMKNQYPENKLKAAVLFNHIFKDEDVILWLRSEFKDYKFPDVNVCLDLFTEYNSNRTSSKP</sequence>
<dbReference type="SUPFAM" id="SSF50022">
    <property type="entry name" value="ISP domain"/>
    <property type="match status" value="1"/>
</dbReference>
<dbReference type="PROSITE" id="PS51296">
    <property type="entry name" value="RIESKE"/>
    <property type="match status" value="1"/>
</dbReference>
<keyword evidence="1" id="KW-0001">2Fe-2S</keyword>
<dbReference type="InterPro" id="IPR050584">
    <property type="entry name" value="Cholesterol_7-desaturase"/>
</dbReference>